<dbReference type="EMBL" id="CP013928">
    <property type="protein sequence ID" value="AMJ79753.1"/>
    <property type="molecule type" value="Genomic_DNA"/>
</dbReference>
<reference evidence="1 2" key="1">
    <citation type="submission" date="2015-12" db="EMBL/GenBank/DDBJ databases">
        <title>Intraspecies pangenome expansion in the marine bacterium Alteromonas.</title>
        <authorList>
            <person name="Lopez-Perez M."/>
            <person name="Rodriguez-Valera F."/>
        </authorList>
    </citation>
    <scope>NUCLEOTIDE SEQUENCE [LARGE SCALE GENOMIC DNA]</scope>
    <source>
        <strain evidence="1 2">UM8</strain>
    </source>
</reference>
<name>A0AAC8XLJ0_9ALTE</name>
<dbReference type="Proteomes" id="UP000061468">
    <property type="component" value="Chromosome"/>
</dbReference>
<evidence type="ECO:0000313" key="1">
    <source>
        <dbReference type="EMBL" id="AMJ79753.1"/>
    </source>
</evidence>
<organism evidence="1 2">
    <name type="scientific">Alteromonas mediterranea</name>
    <dbReference type="NCBI Taxonomy" id="314275"/>
    <lineage>
        <taxon>Bacteria</taxon>
        <taxon>Pseudomonadati</taxon>
        <taxon>Pseudomonadota</taxon>
        <taxon>Gammaproteobacteria</taxon>
        <taxon>Alteromonadales</taxon>
        <taxon>Alteromonadaceae</taxon>
        <taxon>Alteromonas/Salinimonas group</taxon>
        <taxon>Alteromonas</taxon>
    </lineage>
</organism>
<protein>
    <submittedName>
        <fullName evidence="1">Uncharacterized protein</fullName>
    </submittedName>
</protein>
<gene>
    <name evidence="1" type="ORF">AV942_16375</name>
</gene>
<dbReference type="AlphaFoldDB" id="A0AAC8XLJ0"/>
<accession>A0AAC8XLJ0</accession>
<evidence type="ECO:0000313" key="2">
    <source>
        <dbReference type="Proteomes" id="UP000061468"/>
    </source>
</evidence>
<proteinExistence type="predicted"/>
<sequence length="71" mass="8605">MPPVIRFYRQEFFIFKGEASADLSPKFNKCIKSFRIEFATLLTWLLPIQISHEFPEALLEQFARRYKWYSI</sequence>